<accession>A0A0F9QKY5</accession>
<proteinExistence type="predicted"/>
<reference evidence="1" key="1">
    <citation type="journal article" date="2015" name="Nature">
        <title>Complex archaea that bridge the gap between prokaryotes and eukaryotes.</title>
        <authorList>
            <person name="Spang A."/>
            <person name="Saw J.H."/>
            <person name="Jorgensen S.L."/>
            <person name="Zaremba-Niedzwiedzka K."/>
            <person name="Martijn J."/>
            <person name="Lind A.E."/>
            <person name="van Eijk R."/>
            <person name="Schleper C."/>
            <person name="Guy L."/>
            <person name="Ettema T.J."/>
        </authorList>
    </citation>
    <scope>NUCLEOTIDE SEQUENCE</scope>
</reference>
<dbReference type="EMBL" id="LAZR01004736">
    <property type="protein sequence ID" value="KKN06018.1"/>
    <property type="molecule type" value="Genomic_DNA"/>
</dbReference>
<sequence>MRNQDTQDRIEFDKEKNDKIQKLYNTIMAMPEPDIFGSGEQTEEEKELYSKISHAKSNFRIRKGVGMMCKCGHGKLHHTVEVNSRFWWSDTELKCNRKTCKCYAFSKKT</sequence>
<name>A0A0F9QKY5_9ZZZZ</name>
<protein>
    <submittedName>
        <fullName evidence="1">Uncharacterized protein</fullName>
    </submittedName>
</protein>
<evidence type="ECO:0000313" key="1">
    <source>
        <dbReference type="EMBL" id="KKN06018.1"/>
    </source>
</evidence>
<dbReference type="AlphaFoldDB" id="A0A0F9QKY5"/>
<comment type="caution">
    <text evidence="1">The sequence shown here is derived from an EMBL/GenBank/DDBJ whole genome shotgun (WGS) entry which is preliminary data.</text>
</comment>
<organism evidence="1">
    <name type="scientific">marine sediment metagenome</name>
    <dbReference type="NCBI Taxonomy" id="412755"/>
    <lineage>
        <taxon>unclassified sequences</taxon>
        <taxon>metagenomes</taxon>
        <taxon>ecological metagenomes</taxon>
    </lineage>
</organism>
<gene>
    <name evidence="1" type="ORF">LCGC14_1081640</name>
</gene>